<dbReference type="AlphaFoldDB" id="A0A2M7REY9"/>
<organism evidence="2 3">
    <name type="scientific">Candidatus Komeilibacteria bacterium CG_4_10_14_0_8_um_filter_37_78</name>
    <dbReference type="NCBI Taxonomy" id="1974471"/>
    <lineage>
        <taxon>Bacteria</taxon>
        <taxon>Candidatus Komeiliibacteriota</taxon>
    </lineage>
</organism>
<keyword evidence="1" id="KW-0472">Membrane</keyword>
<evidence type="ECO:0000256" key="1">
    <source>
        <dbReference type="SAM" id="Phobius"/>
    </source>
</evidence>
<accession>A0A2M7REY9</accession>
<dbReference type="Proteomes" id="UP000228689">
    <property type="component" value="Unassembled WGS sequence"/>
</dbReference>
<name>A0A2M7REY9_9BACT</name>
<dbReference type="EMBL" id="PFMC01000014">
    <property type="protein sequence ID" value="PIY95309.1"/>
    <property type="molecule type" value="Genomic_DNA"/>
</dbReference>
<evidence type="ECO:0000313" key="3">
    <source>
        <dbReference type="Proteomes" id="UP000228689"/>
    </source>
</evidence>
<feature type="transmembrane region" description="Helical" evidence="1">
    <location>
        <begin position="68"/>
        <end position="97"/>
    </location>
</feature>
<dbReference type="Pfam" id="PF20108">
    <property type="entry name" value="DUF6498"/>
    <property type="match status" value="1"/>
</dbReference>
<protein>
    <submittedName>
        <fullName evidence="2">Uncharacterized protein</fullName>
    </submittedName>
</protein>
<feature type="transmembrane region" description="Helical" evidence="1">
    <location>
        <begin position="26"/>
        <end position="47"/>
    </location>
</feature>
<keyword evidence="1" id="KW-1133">Transmembrane helix</keyword>
<dbReference type="InterPro" id="IPR045466">
    <property type="entry name" value="DUF6498"/>
</dbReference>
<proteinExistence type="predicted"/>
<sequence>MTGVENTDIVQNNPFAAVDTVFSMEYIWWGFLAFVVGHGFSLFYNFIKKEEYKKEIKEIMMAPYKRIMVMQFTIILGGFILMIFKAPVALLLLFIVLKTFVDYRAHIKEHLE</sequence>
<gene>
    <name evidence="2" type="ORF">COY67_00645</name>
</gene>
<reference evidence="3" key="1">
    <citation type="submission" date="2017-09" db="EMBL/GenBank/DDBJ databases">
        <title>Depth-based differentiation of microbial function through sediment-hosted aquifers and enrichment of novel symbionts in the deep terrestrial subsurface.</title>
        <authorList>
            <person name="Probst A.J."/>
            <person name="Ladd B."/>
            <person name="Jarett J.K."/>
            <person name="Geller-Mcgrath D.E."/>
            <person name="Sieber C.M.K."/>
            <person name="Emerson J.B."/>
            <person name="Anantharaman K."/>
            <person name="Thomas B.C."/>
            <person name="Malmstrom R."/>
            <person name="Stieglmeier M."/>
            <person name="Klingl A."/>
            <person name="Woyke T."/>
            <person name="Ryan C.M."/>
            <person name="Banfield J.F."/>
        </authorList>
    </citation>
    <scope>NUCLEOTIDE SEQUENCE [LARGE SCALE GENOMIC DNA]</scope>
</reference>
<keyword evidence="1" id="KW-0812">Transmembrane</keyword>
<comment type="caution">
    <text evidence="2">The sequence shown here is derived from an EMBL/GenBank/DDBJ whole genome shotgun (WGS) entry which is preliminary data.</text>
</comment>
<evidence type="ECO:0000313" key="2">
    <source>
        <dbReference type="EMBL" id="PIY95309.1"/>
    </source>
</evidence>